<gene>
    <name evidence="2" type="ORF">M6B38_346065</name>
    <name evidence="1" type="ORF">M6B38_349890</name>
</gene>
<dbReference type="Proteomes" id="UP001140949">
    <property type="component" value="Unassembled WGS sequence"/>
</dbReference>
<accession>A0AAX6GUH6</accession>
<evidence type="ECO:0000313" key="1">
    <source>
        <dbReference type="EMBL" id="KAJ6831232.1"/>
    </source>
</evidence>
<proteinExistence type="predicted"/>
<dbReference type="EMBL" id="JANAVB010016198">
    <property type="protein sequence ID" value="KAJ6831965.1"/>
    <property type="molecule type" value="Genomic_DNA"/>
</dbReference>
<sequence length="43" mass="4926">MRWIWGWPRAEDGYAVDVHCYTQRHLVVANSERGRGNGGPVMP</sequence>
<name>A0AAX6GUH6_IRIPA</name>
<evidence type="ECO:0000313" key="2">
    <source>
        <dbReference type="EMBL" id="KAJ6831965.1"/>
    </source>
</evidence>
<keyword evidence="3" id="KW-1185">Reference proteome</keyword>
<comment type="caution">
    <text evidence="2">The sequence shown here is derived from an EMBL/GenBank/DDBJ whole genome shotgun (WGS) entry which is preliminary data.</text>
</comment>
<reference evidence="2" key="2">
    <citation type="submission" date="2023-04" db="EMBL/GenBank/DDBJ databases">
        <authorList>
            <person name="Bruccoleri R.E."/>
            <person name="Oakeley E.J."/>
            <person name="Faust A.-M."/>
            <person name="Dessus-Babus S."/>
            <person name="Altorfer M."/>
            <person name="Burckhardt D."/>
            <person name="Oertli M."/>
            <person name="Naumann U."/>
            <person name="Petersen F."/>
            <person name="Wong J."/>
        </authorList>
    </citation>
    <scope>NUCLEOTIDE SEQUENCE</scope>
    <source>
        <strain evidence="2">GSM-AAB239-AS_SAM_17_03QT</strain>
        <tissue evidence="2">Leaf</tissue>
    </source>
</reference>
<organism evidence="2 3">
    <name type="scientific">Iris pallida</name>
    <name type="common">Sweet iris</name>
    <dbReference type="NCBI Taxonomy" id="29817"/>
    <lineage>
        <taxon>Eukaryota</taxon>
        <taxon>Viridiplantae</taxon>
        <taxon>Streptophyta</taxon>
        <taxon>Embryophyta</taxon>
        <taxon>Tracheophyta</taxon>
        <taxon>Spermatophyta</taxon>
        <taxon>Magnoliopsida</taxon>
        <taxon>Liliopsida</taxon>
        <taxon>Asparagales</taxon>
        <taxon>Iridaceae</taxon>
        <taxon>Iridoideae</taxon>
        <taxon>Irideae</taxon>
        <taxon>Iris</taxon>
    </lineage>
</organism>
<dbReference type="EMBL" id="JANAVB010016927">
    <property type="protein sequence ID" value="KAJ6831232.1"/>
    <property type="molecule type" value="Genomic_DNA"/>
</dbReference>
<evidence type="ECO:0000313" key="3">
    <source>
        <dbReference type="Proteomes" id="UP001140949"/>
    </source>
</evidence>
<dbReference type="AlphaFoldDB" id="A0AAX6GUH6"/>
<protein>
    <submittedName>
        <fullName evidence="2">Uncharacterized protein</fullName>
    </submittedName>
</protein>
<reference evidence="2" key="1">
    <citation type="journal article" date="2023" name="GigaByte">
        <title>Genome assembly of the bearded iris, Iris pallida Lam.</title>
        <authorList>
            <person name="Bruccoleri R.E."/>
            <person name="Oakeley E.J."/>
            <person name="Faust A.M.E."/>
            <person name="Altorfer M."/>
            <person name="Dessus-Babus S."/>
            <person name="Burckhardt D."/>
            <person name="Oertli M."/>
            <person name="Naumann U."/>
            <person name="Petersen F."/>
            <person name="Wong J."/>
        </authorList>
    </citation>
    <scope>NUCLEOTIDE SEQUENCE</scope>
    <source>
        <strain evidence="2">GSM-AAB239-AS_SAM_17_03QT</strain>
    </source>
</reference>